<dbReference type="RefSeq" id="WP_002643045.1">
    <property type="nucleotide sequence ID" value="NZ_CP019448.1"/>
</dbReference>
<evidence type="ECO:0000313" key="2">
    <source>
        <dbReference type="Proteomes" id="UP000017813"/>
    </source>
</evidence>
<protein>
    <submittedName>
        <fullName evidence="1">Phage virion morphogenesis protein</fullName>
    </submittedName>
</protein>
<reference evidence="1 2" key="1">
    <citation type="submission" date="2010-03" db="EMBL/GenBank/DDBJ databases">
        <authorList>
            <consortium name="The Broad Institute Genome Sequencing Platform"/>
            <person name="Ward D."/>
            <person name="Earl A."/>
            <person name="Feldgarden M."/>
            <person name="Gevers D."/>
            <person name="Young S."/>
            <person name="Zeng Q."/>
            <person name="Koehrsen M."/>
            <person name="Alvarado L."/>
            <person name="Berlin A.M."/>
            <person name="Borenstein D."/>
            <person name="Chapman S.B."/>
            <person name="Chen Z."/>
            <person name="Engels R."/>
            <person name="Freedman E."/>
            <person name="Gellesch M."/>
            <person name="Goldberg J."/>
            <person name="Griggs A."/>
            <person name="Gujja S."/>
            <person name="Heilman E.R."/>
            <person name="Heiman D.I."/>
            <person name="Hepburn T.A."/>
            <person name="Howarth C."/>
            <person name="Jen D."/>
            <person name="Larson L."/>
            <person name="Mehta T."/>
            <person name="Park D."/>
            <person name="Pearson M."/>
            <person name="Richards J."/>
            <person name="Roberts A."/>
            <person name="Saif S."/>
            <person name="Shea T.D."/>
            <person name="Shenoy N."/>
            <person name="Sisk P."/>
            <person name="Stolte C."/>
            <person name="Sykes S.N."/>
            <person name="Walk T."/>
            <person name="White J."/>
            <person name="Yandava C."/>
            <person name="Izard J."/>
            <person name="Baranova O.V."/>
            <person name="Blanton J.M."/>
            <person name="Tanner A.C."/>
            <person name="Dewhirst F."/>
            <person name="Haas B."/>
            <person name="Nusbaum C."/>
            <person name="Birren B."/>
        </authorList>
    </citation>
    <scope>NUCLEOTIDE SEQUENCE [LARGE SCALE GENOMIC DNA]</scope>
    <source>
        <strain evidence="1 2">ATCC 29453</strain>
    </source>
</reference>
<dbReference type="STRING" id="641147.HMPREF9021_02247"/>
<organism evidence="1 2">
    <name type="scientific">Simonsiella muelleri ATCC 29453</name>
    <dbReference type="NCBI Taxonomy" id="641147"/>
    <lineage>
        <taxon>Bacteria</taxon>
        <taxon>Pseudomonadati</taxon>
        <taxon>Pseudomonadota</taxon>
        <taxon>Betaproteobacteria</taxon>
        <taxon>Neisseriales</taxon>
        <taxon>Neisseriaceae</taxon>
        <taxon>Simonsiella</taxon>
    </lineage>
</organism>
<reference evidence="1 2" key="2">
    <citation type="submission" date="2011-10" db="EMBL/GenBank/DDBJ databases">
        <title>The Genome Sequence of Simonsiella muelleri ATCC 29453.</title>
        <authorList>
            <consortium name="The Broad Institute Genome Sequencing Platform"/>
            <consortium name="The Broad Institute Genome Sequencing Center for Infectious Disease"/>
            <person name="Earl A."/>
            <person name="Ward D."/>
            <person name="Feldgarden M."/>
            <person name="Gevers D."/>
            <person name="Izard J."/>
            <person name="Baranova O.V."/>
            <person name="Blanton J.M."/>
            <person name="Tanner A.C."/>
            <person name="Dewhirst F."/>
            <person name="Young S.K."/>
            <person name="Zeng Q."/>
            <person name="Gargeya S."/>
            <person name="Fitzgerald M."/>
            <person name="Haas B."/>
            <person name="Abouelleil A."/>
            <person name="Alvarado L."/>
            <person name="Arachchi H.M."/>
            <person name="Berlin A."/>
            <person name="Brown A."/>
            <person name="Chapman S.B."/>
            <person name="Chen Z."/>
            <person name="Dunbar C."/>
            <person name="Freedman E."/>
            <person name="Gearin G."/>
            <person name="Goldberg J."/>
            <person name="Griggs A."/>
            <person name="Gujja S."/>
            <person name="Heiman D."/>
            <person name="Howarth C."/>
            <person name="Larson L."/>
            <person name="Lui A."/>
            <person name="MacDonald P.J.P."/>
            <person name="Montmayeur A."/>
            <person name="Murphy C."/>
            <person name="Neiman D."/>
            <person name="Pearson M."/>
            <person name="Priest M."/>
            <person name="Roberts A."/>
            <person name="Saif S."/>
            <person name="Shea T."/>
            <person name="Shenoy N."/>
            <person name="Sisk P."/>
            <person name="Stolte C."/>
            <person name="Sykes S."/>
            <person name="Wortman J."/>
            <person name="Nusbaum C."/>
            <person name="Birren B."/>
        </authorList>
    </citation>
    <scope>NUCLEOTIDE SEQUENCE [LARGE SCALE GENOMIC DNA]</scope>
    <source>
        <strain evidence="1 2">ATCC 29453</strain>
    </source>
</reference>
<accession>V9HAS1</accession>
<dbReference type="Pfam" id="PF05069">
    <property type="entry name" value="Phage_tail_S"/>
    <property type="match status" value="1"/>
</dbReference>
<comment type="caution">
    <text evidence="1">The sequence shown here is derived from an EMBL/GenBank/DDBJ whole genome shotgun (WGS) entry which is preliminary data.</text>
</comment>
<evidence type="ECO:0000313" key="1">
    <source>
        <dbReference type="EMBL" id="EFG29928.1"/>
    </source>
</evidence>
<dbReference type="AlphaFoldDB" id="V9HAS1"/>
<keyword evidence="2" id="KW-1185">Reference proteome</keyword>
<dbReference type="EMBL" id="ADCY02000064">
    <property type="protein sequence ID" value="EFG29928.1"/>
    <property type="molecule type" value="Genomic_DNA"/>
</dbReference>
<gene>
    <name evidence="1" type="ORF">HMPREF9021_02247</name>
</gene>
<dbReference type="InterPro" id="IPR006522">
    <property type="entry name" value="Phage_virion_morphogenesis"/>
</dbReference>
<dbReference type="OrthoDB" id="2081253at2"/>
<dbReference type="NCBIfam" id="TIGR01635">
    <property type="entry name" value="tail_comp_S"/>
    <property type="match status" value="1"/>
</dbReference>
<dbReference type="Proteomes" id="UP000017813">
    <property type="component" value="Unassembled WGS sequence"/>
</dbReference>
<name>V9HAS1_9NEIS</name>
<dbReference type="HOGENOM" id="CLU_1853880_0_0_4"/>
<sequence>MIRVIAQFNAPIWLPLDKLAAVDLANPMREIGRKLETSVWQNYNQQRQPDGVPWIPSKRAIQDGGKTLINTGRMLASLSFVSGRDFVEVGYPQGDIPRWLHFGVSQNNLPAREHLGLRDDDETAIHQILSNYFDNLLK</sequence>
<dbReference type="KEGG" id="smur:BWP33_07530"/>
<proteinExistence type="predicted"/>